<evidence type="ECO:0000313" key="4">
    <source>
        <dbReference type="EMBL" id="CBH22594.1"/>
    </source>
</evidence>
<dbReference type="eggNOG" id="COG0456">
    <property type="taxonomic scope" value="Bacteria"/>
</dbReference>
<dbReference type="InterPro" id="IPR016181">
    <property type="entry name" value="Acyl_CoA_acyltransferase"/>
</dbReference>
<dbReference type="EMBL" id="FP565809">
    <property type="protein sequence ID" value="CBH22594.1"/>
    <property type="molecule type" value="Genomic_DNA"/>
</dbReference>
<sequence>MIQYFNCKDVDDESIYKAFQIGFSDYMIPLQTTKEGFFERFFGPEGNKKEESYIAFDAQKPVGLILGGIKDYEGLKTMRCGTMCIDPEYRGKGISKELFKLHKDKAKKENCKQLFLEVINGNERAVNFYTSIGYQKLYFLKYFSCIVNEIKSEAKDMSKKLIKRVGYDEILALEAHIRDIHINWQNGFDYIKQINDVVHYGIYEENKLLGAASIHNKGKIFFIYIKPEYRNCGLATSVLDKALYDLNLTQFNISLPNNANLEGFIRKYGFTQDDITQYEMYQPL</sequence>
<protein>
    <submittedName>
        <fullName evidence="4">Acetyltransferase</fullName>
        <ecNumber evidence="4">2.3.1.-</ecNumber>
    </submittedName>
</protein>
<keyword evidence="2 4" id="KW-0012">Acyltransferase</keyword>
<dbReference type="BioCyc" id="CSTI499177:GJE9-2572-MONOMER"/>
<reference evidence="5" key="1">
    <citation type="journal article" date="2010" name="BMC Genomics">
        <title>Clostridium sticklandii, a specialist in amino acid degradation:revisiting its metabolism through its genome sequence.</title>
        <authorList>
            <person name="Fonknechten N."/>
            <person name="Chaussonnerie S."/>
            <person name="Tricot S."/>
            <person name="Lajus A."/>
            <person name="Andreesen J.R."/>
            <person name="Perchat N."/>
            <person name="Pelletier E."/>
            <person name="Gouyvenoux M."/>
            <person name="Barbe V."/>
            <person name="Salanoubat M."/>
            <person name="Le Paslier D."/>
            <person name="Weissenbach J."/>
            <person name="Cohen G.N."/>
            <person name="Kreimeyer A."/>
        </authorList>
    </citation>
    <scope>NUCLEOTIDE SEQUENCE [LARGE SCALE GENOMIC DNA]</scope>
    <source>
        <strain evidence="5">ATCC 12662 / DSM 519 / JCM 1433 / CCUG 9281 / NCIMB 10654 / HF</strain>
    </source>
</reference>
<dbReference type="AlphaFoldDB" id="E3PVE1"/>
<dbReference type="Pfam" id="PF13673">
    <property type="entry name" value="Acetyltransf_10"/>
    <property type="match status" value="1"/>
</dbReference>
<evidence type="ECO:0000313" key="5">
    <source>
        <dbReference type="Proteomes" id="UP000007041"/>
    </source>
</evidence>
<dbReference type="InterPro" id="IPR000182">
    <property type="entry name" value="GNAT_dom"/>
</dbReference>
<evidence type="ECO:0000259" key="3">
    <source>
        <dbReference type="PROSITE" id="PS51186"/>
    </source>
</evidence>
<dbReference type="STRING" id="1511.CLOST_2479"/>
<proteinExistence type="predicted"/>
<dbReference type="GO" id="GO:0016747">
    <property type="term" value="F:acyltransferase activity, transferring groups other than amino-acyl groups"/>
    <property type="evidence" value="ECO:0007669"/>
    <property type="project" value="InterPro"/>
</dbReference>
<dbReference type="CDD" id="cd04301">
    <property type="entry name" value="NAT_SF"/>
    <property type="match status" value="2"/>
</dbReference>
<gene>
    <name evidence="4" type="ordered locus">CLOST_2479</name>
</gene>
<keyword evidence="5" id="KW-1185">Reference proteome</keyword>
<dbReference type="SUPFAM" id="SSF55729">
    <property type="entry name" value="Acyl-CoA N-acyltransferases (Nat)"/>
    <property type="match status" value="2"/>
</dbReference>
<dbReference type="PANTHER" id="PTHR43420">
    <property type="entry name" value="ACETYLTRANSFERASE"/>
    <property type="match status" value="1"/>
</dbReference>
<dbReference type="PANTHER" id="PTHR43420:SF44">
    <property type="entry name" value="ACETYLTRANSFERASE YPEA"/>
    <property type="match status" value="1"/>
</dbReference>
<dbReference type="InterPro" id="IPR050680">
    <property type="entry name" value="YpeA/RimI_acetyltransf"/>
</dbReference>
<evidence type="ECO:0000256" key="1">
    <source>
        <dbReference type="ARBA" id="ARBA00022679"/>
    </source>
</evidence>
<organism evidence="4 5">
    <name type="scientific">Acetoanaerobium sticklandii (strain ATCC 12662 / DSM 519 / JCM 1433 / CCUG 9281 / NCIMB 10654 / HF)</name>
    <name type="common">Clostridium sticklandii</name>
    <dbReference type="NCBI Taxonomy" id="499177"/>
    <lineage>
        <taxon>Bacteria</taxon>
        <taxon>Bacillati</taxon>
        <taxon>Bacillota</taxon>
        <taxon>Clostridia</taxon>
        <taxon>Peptostreptococcales</taxon>
        <taxon>Filifactoraceae</taxon>
        <taxon>Acetoanaerobium</taxon>
    </lineage>
</organism>
<dbReference type="Gene3D" id="3.40.630.30">
    <property type="match status" value="2"/>
</dbReference>
<dbReference type="EC" id="2.3.1.-" evidence="4"/>
<evidence type="ECO:0000256" key="2">
    <source>
        <dbReference type="ARBA" id="ARBA00023315"/>
    </source>
</evidence>
<keyword evidence="1 4" id="KW-0808">Transferase</keyword>
<dbReference type="Proteomes" id="UP000007041">
    <property type="component" value="Chromosome"/>
</dbReference>
<dbReference type="PROSITE" id="PS51186">
    <property type="entry name" value="GNAT"/>
    <property type="match status" value="2"/>
</dbReference>
<feature type="domain" description="N-acetyltransferase" evidence="3">
    <location>
        <begin position="5"/>
        <end position="162"/>
    </location>
</feature>
<feature type="domain" description="N-acetyltransferase" evidence="3">
    <location>
        <begin position="157"/>
        <end position="284"/>
    </location>
</feature>
<dbReference type="HOGENOM" id="CLU_062214_2_0_9"/>
<dbReference type="KEGG" id="cst:CLOST_2479"/>
<name>E3PVE1_ACESD</name>
<accession>E3PVE1</accession>
<dbReference type="Pfam" id="PF00583">
    <property type="entry name" value="Acetyltransf_1"/>
    <property type="match status" value="1"/>
</dbReference>